<dbReference type="InterPro" id="IPR051849">
    <property type="entry name" value="GAG-degrading_sulfatase"/>
</dbReference>
<feature type="domain" description="Sulfatase N-terminal" evidence="3">
    <location>
        <begin position="8"/>
        <end position="114"/>
    </location>
</feature>
<evidence type="ECO:0000259" key="3">
    <source>
        <dbReference type="Pfam" id="PF00884"/>
    </source>
</evidence>
<dbReference type="InterPro" id="IPR000917">
    <property type="entry name" value="Sulfatase_N"/>
</dbReference>
<reference evidence="4" key="1">
    <citation type="submission" date="2018-05" db="EMBL/GenBank/DDBJ databases">
        <authorList>
            <person name="Lanie J.A."/>
            <person name="Ng W.-L."/>
            <person name="Kazmierczak K.M."/>
            <person name="Andrzejewski T.M."/>
            <person name="Davidsen T.M."/>
            <person name="Wayne K.J."/>
            <person name="Tettelin H."/>
            <person name="Glass J.I."/>
            <person name="Rusch D."/>
            <person name="Podicherti R."/>
            <person name="Tsui H.-C.T."/>
            <person name="Winkler M.E."/>
        </authorList>
    </citation>
    <scope>NUCLEOTIDE SEQUENCE</scope>
</reference>
<dbReference type="PROSITE" id="PS00523">
    <property type="entry name" value="SULFATASE_1"/>
    <property type="match status" value="1"/>
</dbReference>
<dbReference type="EMBL" id="UINC01167706">
    <property type="protein sequence ID" value="SVD70365.1"/>
    <property type="molecule type" value="Genomic_DNA"/>
</dbReference>
<evidence type="ECO:0000256" key="2">
    <source>
        <dbReference type="ARBA" id="ARBA00022801"/>
    </source>
</evidence>
<name>A0A382XIE5_9ZZZZ</name>
<sequence length="189" mass="20772">MGNQSNLPNILLIMSDEHAPMYSGTYGNSLVQTPNMDRLAEEGVTFDNAYCNSPLCCPSRMSFMTGRYIHNIGTWDNASPLASDQPTWAHLLGAKGYDVVLAGKQHFCGLDQLHGFRQQLARDLHAEIWTKTGISVGAPDWEKGMLVAKHPWGGLQQAGPGTTLEIQVDDLVEEKATAFLQKTKDSKKP</sequence>
<comment type="similarity">
    <text evidence="1">Belongs to the sulfatase family.</text>
</comment>
<dbReference type="AlphaFoldDB" id="A0A382XIE5"/>
<evidence type="ECO:0000256" key="1">
    <source>
        <dbReference type="ARBA" id="ARBA00008779"/>
    </source>
</evidence>
<gene>
    <name evidence="4" type="ORF">METZ01_LOCUS423219</name>
</gene>
<keyword evidence="2" id="KW-0378">Hydrolase</keyword>
<evidence type="ECO:0000313" key="4">
    <source>
        <dbReference type="EMBL" id="SVD70365.1"/>
    </source>
</evidence>
<feature type="non-terminal residue" evidence="4">
    <location>
        <position position="189"/>
    </location>
</feature>
<protein>
    <recommendedName>
        <fullName evidence="3">Sulfatase N-terminal domain-containing protein</fullName>
    </recommendedName>
</protein>
<dbReference type="Gene3D" id="3.40.720.10">
    <property type="entry name" value="Alkaline Phosphatase, subunit A"/>
    <property type="match status" value="1"/>
</dbReference>
<dbReference type="GO" id="GO:0015024">
    <property type="term" value="F:glucuronate-2-sulfatase activity"/>
    <property type="evidence" value="ECO:0007669"/>
    <property type="project" value="TreeGrafter"/>
</dbReference>
<dbReference type="InterPro" id="IPR024607">
    <property type="entry name" value="Sulfatase_CS"/>
</dbReference>
<dbReference type="Pfam" id="PF00884">
    <property type="entry name" value="Sulfatase"/>
    <property type="match status" value="1"/>
</dbReference>
<dbReference type="PANTHER" id="PTHR46615">
    <property type="entry name" value="ARYLSULFATASE K"/>
    <property type="match status" value="1"/>
</dbReference>
<dbReference type="SUPFAM" id="SSF53649">
    <property type="entry name" value="Alkaline phosphatase-like"/>
    <property type="match status" value="1"/>
</dbReference>
<accession>A0A382XIE5</accession>
<dbReference type="InterPro" id="IPR017850">
    <property type="entry name" value="Alkaline_phosphatase_core_sf"/>
</dbReference>
<proteinExistence type="inferred from homology"/>
<dbReference type="PANTHER" id="PTHR46615:SF1">
    <property type="entry name" value="ARYLSULFATASE K"/>
    <property type="match status" value="1"/>
</dbReference>
<dbReference type="GO" id="GO:0004065">
    <property type="term" value="F:arylsulfatase activity"/>
    <property type="evidence" value="ECO:0007669"/>
    <property type="project" value="TreeGrafter"/>
</dbReference>
<organism evidence="4">
    <name type="scientific">marine metagenome</name>
    <dbReference type="NCBI Taxonomy" id="408172"/>
    <lineage>
        <taxon>unclassified sequences</taxon>
        <taxon>metagenomes</taxon>
        <taxon>ecological metagenomes</taxon>
    </lineage>
</organism>